<dbReference type="Pfam" id="PF00133">
    <property type="entry name" value="tRNA-synt_1"/>
    <property type="match status" value="1"/>
</dbReference>
<dbReference type="GO" id="GO:0006428">
    <property type="term" value="P:isoleucyl-tRNA aminoacylation"/>
    <property type="evidence" value="ECO:0007669"/>
    <property type="project" value="TreeGrafter"/>
</dbReference>
<comment type="caution">
    <text evidence="7">The sequence shown here is derived from an EMBL/GenBank/DDBJ whole genome shotgun (WGS) entry which is preliminary data.</text>
</comment>
<reference evidence="7 8" key="1">
    <citation type="journal article" date="2015" name="Genome Biol.">
        <title>Comparative genomics of Steinernema reveals deeply conserved gene regulatory networks.</title>
        <authorList>
            <person name="Dillman A.R."/>
            <person name="Macchietto M."/>
            <person name="Porter C.F."/>
            <person name="Rogers A."/>
            <person name="Williams B."/>
            <person name="Antoshechkin I."/>
            <person name="Lee M.M."/>
            <person name="Goodwin Z."/>
            <person name="Lu X."/>
            <person name="Lewis E.E."/>
            <person name="Goodrich-Blair H."/>
            <person name="Stock S.P."/>
            <person name="Adams B.J."/>
            <person name="Sternberg P.W."/>
            <person name="Mortazavi A."/>
        </authorList>
    </citation>
    <scope>NUCLEOTIDE SEQUENCE [LARGE SCALE GENOMIC DNA]</scope>
    <source>
        <strain evidence="7 8">ALL</strain>
    </source>
</reference>
<dbReference type="PANTHER" id="PTHR42780:SF1">
    <property type="entry name" value="ISOLEUCINE--TRNA LIGASE, CYTOPLASMIC"/>
    <property type="match status" value="1"/>
</dbReference>
<accession>A0A4U5PB47</accession>
<organism evidence="7 8">
    <name type="scientific">Steinernema carpocapsae</name>
    <name type="common">Entomopathogenic nematode</name>
    <dbReference type="NCBI Taxonomy" id="34508"/>
    <lineage>
        <taxon>Eukaryota</taxon>
        <taxon>Metazoa</taxon>
        <taxon>Ecdysozoa</taxon>
        <taxon>Nematoda</taxon>
        <taxon>Chromadorea</taxon>
        <taxon>Rhabditida</taxon>
        <taxon>Tylenchina</taxon>
        <taxon>Panagrolaimomorpha</taxon>
        <taxon>Strongyloidoidea</taxon>
        <taxon>Steinernematidae</taxon>
        <taxon>Steinernema</taxon>
    </lineage>
</organism>
<dbReference type="Gene3D" id="1.10.730.10">
    <property type="entry name" value="Isoleucyl-tRNA Synthetase, Domain 1"/>
    <property type="match status" value="1"/>
</dbReference>
<dbReference type="OrthoDB" id="1706657at2759"/>
<sequence>MYKAVPSWFIREEERVPELLANNEKTYWVPGQVREGRFKNWLEDARDWAVCRNRFWGTPIHLYPAKTEEIVCISSIEELEKLCGSKVTDLHGESIDHLIIPSMQRKGVLKRITEGSIAGSNPALCLTLRREKDVQAQEELSRSSENVGKYGADVLRLYLINSLVVRSENLNFREDRAKVIVKDVLLLWHNSYHYLVNGIRDYERKSGTEFVFNGKSTNAVDIWMLSFTNSRQTCSRRVEQVPPAHRRCAPNQILRHPEQGLHPLQQDPYERHRAASIS</sequence>
<dbReference type="Proteomes" id="UP000298663">
    <property type="component" value="Unassembled WGS sequence"/>
</dbReference>
<dbReference type="STRING" id="34508.A0A4U5PB47"/>
<evidence type="ECO:0000256" key="5">
    <source>
        <dbReference type="ARBA" id="ARBA00023146"/>
    </source>
</evidence>
<name>A0A4U5PB47_STECR</name>
<evidence type="ECO:0000256" key="1">
    <source>
        <dbReference type="ARBA" id="ARBA00022598"/>
    </source>
</evidence>
<proteinExistence type="predicted"/>
<keyword evidence="4" id="KW-0648">Protein biosynthesis</keyword>
<dbReference type="InterPro" id="IPR023586">
    <property type="entry name" value="Ile-tRNA-ligase_type2"/>
</dbReference>
<evidence type="ECO:0000313" key="8">
    <source>
        <dbReference type="Proteomes" id="UP000298663"/>
    </source>
</evidence>
<dbReference type="PANTHER" id="PTHR42780">
    <property type="entry name" value="SOLEUCYL-TRNA SYNTHETASE"/>
    <property type="match status" value="1"/>
</dbReference>
<feature type="domain" description="Aminoacyl-tRNA synthetase class Ia" evidence="6">
    <location>
        <begin position="2"/>
        <end position="114"/>
    </location>
</feature>
<dbReference type="InterPro" id="IPR014729">
    <property type="entry name" value="Rossmann-like_a/b/a_fold"/>
</dbReference>
<gene>
    <name evidence="7" type="ORF">L596_008004</name>
</gene>
<keyword evidence="8" id="KW-1185">Reference proteome</keyword>
<dbReference type="GO" id="GO:0005524">
    <property type="term" value="F:ATP binding"/>
    <property type="evidence" value="ECO:0007669"/>
    <property type="project" value="UniProtKB-KW"/>
</dbReference>
<protein>
    <recommendedName>
        <fullName evidence="6">Aminoacyl-tRNA synthetase class Ia domain-containing protein</fullName>
    </recommendedName>
</protein>
<evidence type="ECO:0000256" key="4">
    <source>
        <dbReference type="ARBA" id="ARBA00022917"/>
    </source>
</evidence>
<dbReference type="SUPFAM" id="SSF52374">
    <property type="entry name" value="Nucleotidylyl transferase"/>
    <property type="match status" value="1"/>
</dbReference>
<evidence type="ECO:0000256" key="2">
    <source>
        <dbReference type="ARBA" id="ARBA00022741"/>
    </source>
</evidence>
<keyword evidence="1" id="KW-0436">Ligase</keyword>
<evidence type="ECO:0000313" key="7">
    <source>
        <dbReference type="EMBL" id="TKR93579.1"/>
    </source>
</evidence>
<keyword evidence="5" id="KW-0030">Aminoacyl-tRNA synthetase</keyword>
<evidence type="ECO:0000259" key="6">
    <source>
        <dbReference type="Pfam" id="PF00133"/>
    </source>
</evidence>
<dbReference type="GO" id="GO:0004822">
    <property type="term" value="F:isoleucine-tRNA ligase activity"/>
    <property type="evidence" value="ECO:0007669"/>
    <property type="project" value="InterPro"/>
</dbReference>
<dbReference type="Gene3D" id="3.40.50.620">
    <property type="entry name" value="HUPs"/>
    <property type="match status" value="1"/>
</dbReference>
<keyword evidence="3" id="KW-0067">ATP-binding</keyword>
<reference evidence="7 8" key="2">
    <citation type="journal article" date="2019" name="G3 (Bethesda)">
        <title>Hybrid Assembly of the Genome of the Entomopathogenic Nematode Steinernema carpocapsae Identifies the X-Chromosome.</title>
        <authorList>
            <person name="Serra L."/>
            <person name="Macchietto M."/>
            <person name="Macias-Munoz A."/>
            <person name="McGill C.J."/>
            <person name="Rodriguez I.M."/>
            <person name="Rodriguez B."/>
            <person name="Murad R."/>
            <person name="Mortazavi A."/>
        </authorList>
    </citation>
    <scope>NUCLEOTIDE SEQUENCE [LARGE SCALE GENOMIC DNA]</scope>
    <source>
        <strain evidence="7 8">ALL</strain>
    </source>
</reference>
<dbReference type="AlphaFoldDB" id="A0A4U5PB47"/>
<evidence type="ECO:0000256" key="3">
    <source>
        <dbReference type="ARBA" id="ARBA00022840"/>
    </source>
</evidence>
<dbReference type="EMBL" id="AZBU02000002">
    <property type="protein sequence ID" value="TKR93579.1"/>
    <property type="molecule type" value="Genomic_DNA"/>
</dbReference>
<dbReference type="InterPro" id="IPR002300">
    <property type="entry name" value="aa-tRNA-synth_Ia"/>
</dbReference>
<keyword evidence="2" id="KW-0547">Nucleotide-binding</keyword>